<dbReference type="InterPro" id="IPR036396">
    <property type="entry name" value="Cyt_P450_sf"/>
</dbReference>
<keyword evidence="4 7" id="KW-0560">Oxidoreductase</keyword>
<dbReference type="PRINTS" id="PR00359">
    <property type="entry name" value="BP450"/>
</dbReference>
<dbReference type="PROSITE" id="PS00086">
    <property type="entry name" value="CYTOCHROME_P450"/>
    <property type="match status" value="1"/>
</dbReference>
<dbReference type="InterPro" id="IPR001128">
    <property type="entry name" value="Cyt_P450"/>
</dbReference>
<dbReference type="FunFam" id="1.10.630.10:FF:000018">
    <property type="entry name" value="Cytochrome P450 monooxygenase"/>
    <property type="match status" value="1"/>
</dbReference>
<dbReference type="InterPro" id="IPR002397">
    <property type="entry name" value="Cyt_P450_B"/>
</dbReference>
<dbReference type="Pfam" id="PF00067">
    <property type="entry name" value="p450"/>
    <property type="match status" value="1"/>
</dbReference>
<dbReference type="GO" id="GO:0020037">
    <property type="term" value="F:heme binding"/>
    <property type="evidence" value="ECO:0007669"/>
    <property type="project" value="InterPro"/>
</dbReference>
<protein>
    <submittedName>
        <fullName evidence="8">Putative cytochrome P450 dependend monoxygenase</fullName>
        <ecNumber evidence="8">1.14.-.-</ecNumber>
    </submittedName>
</protein>
<dbReference type="SUPFAM" id="SSF48264">
    <property type="entry name" value="Cytochrome P450"/>
    <property type="match status" value="1"/>
</dbReference>
<keyword evidence="5 7" id="KW-0408">Iron</keyword>
<dbReference type="PANTHER" id="PTHR46696:SF1">
    <property type="entry name" value="CYTOCHROME P450 YJIB-RELATED"/>
    <property type="match status" value="1"/>
</dbReference>
<dbReference type="Gene3D" id="1.10.630.10">
    <property type="entry name" value="Cytochrome P450"/>
    <property type="match status" value="1"/>
</dbReference>
<evidence type="ECO:0000256" key="7">
    <source>
        <dbReference type="RuleBase" id="RU000461"/>
    </source>
</evidence>
<dbReference type="EC" id="1.14.-.-" evidence="8"/>
<evidence type="ECO:0000256" key="3">
    <source>
        <dbReference type="ARBA" id="ARBA00022723"/>
    </source>
</evidence>
<keyword evidence="3 7" id="KW-0479">Metal-binding</keyword>
<gene>
    <name evidence="8" type="primary">llpOVI</name>
</gene>
<name>A7DWK3_STRTE</name>
<dbReference type="GO" id="GO:0004497">
    <property type="term" value="F:monooxygenase activity"/>
    <property type="evidence" value="ECO:0007669"/>
    <property type="project" value="UniProtKB-KW"/>
</dbReference>
<evidence type="ECO:0000256" key="2">
    <source>
        <dbReference type="ARBA" id="ARBA00022617"/>
    </source>
</evidence>
<evidence type="ECO:0000256" key="4">
    <source>
        <dbReference type="ARBA" id="ARBA00023002"/>
    </source>
</evidence>
<accession>A7DWK3</accession>
<keyword evidence="2 7" id="KW-0349">Heme</keyword>
<evidence type="ECO:0000256" key="5">
    <source>
        <dbReference type="ARBA" id="ARBA00023004"/>
    </source>
</evidence>
<proteinExistence type="inferred from homology"/>
<sequence>MSTEDGVRHFPFAASDPVEPPDECAALLREEPVARVRIPTGDQVWLVTRHEDVRRVLSDTRFSREAITAPGAPRLLPIAEGSKSIFVMDPPEHSRLRRLVSRAFSPRRIESLREDVRQLAEDLVDAMVDQGPPADLIAGLAQPLPITVICRMLGVPYEDVERFREWTDVMLSYARDGREQVAAARDSLSGYLTELIDAKRAHPTDDLLMVLITAADDGDRLDDAELLAFGYTLLGAGYHATTAGLVHALLALVRRPADLAALRDRPELMPTAVDELLRRSQAGSGLGAMRIALEDVEIHGVRIAAGDAVLPWINAANRDPRVFDDPDGLLLDRKPNAHLSFGHGIHHCLGAQLGRMELEIALGALLRRMPGLRLAVPEADLQWSSQLAFSRPRTLPVAW</sequence>
<keyword evidence="6 7" id="KW-0503">Monooxygenase</keyword>
<organism evidence="8">
    <name type="scientific">Streptomyces tendae</name>
    <dbReference type="NCBI Taxonomy" id="1932"/>
    <lineage>
        <taxon>Bacteria</taxon>
        <taxon>Bacillati</taxon>
        <taxon>Actinomycetota</taxon>
        <taxon>Actinomycetes</taxon>
        <taxon>Kitasatosporales</taxon>
        <taxon>Streptomycetaceae</taxon>
        <taxon>Streptomyces</taxon>
    </lineage>
</organism>
<evidence type="ECO:0000256" key="6">
    <source>
        <dbReference type="ARBA" id="ARBA00023033"/>
    </source>
</evidence>
<dbReference type="AlphaFoldDB" id="A7DWK3"/>
<comment type="similarity">
    <text evidence="1 7">Belongs to the cytochrome P450 family.</text>
</comment>
<evidence type="ECO:0000313" key="8">
    <source>
        <dbReference type="EMBL" id="CAM34359.1"/>
    </source>
</evidence>
<dbReference type="CDD" id="cd11031">
    <property type="entry name" value="Cyp158A-like"/>
    <property type="match status" value="1"/>
</dbReference>
<evidence type="ECO:0000256" key="1">
    <source>
        <dbReference type="ARBA" id="ARBA00010617"/>
    </source>
</evidence>
<dbReference type="GO" id="GO:0016705">
    <property type="term" value="F:oxidoreductase activity, acting on paired donors, with incorporation or reduction of molecular oxygen"/>
    <property type="evidence" value="ECO:0007669"/>
    <property type="project" value="InterPro"/>
</dbReference>
<reference evidence="8" key="1">
    <citation type="journal article" date="2010" name="Gene">
        <title>Isolation of the lysolipin gene cluster of Streptomyces tendae Tu 4042.</title>
        <authorList>
            <person name="Lopez P."/>
            <person name="Hornung A."/>
            <person name="Welzel K."/>
            <person name="Unsin C."/>
            <person name="Wohlleben W."/>
            <person name="Weber T."/>
            <person name="Pelzer S."/>
        </authorList>
    </citation>
    <scope>NUCLEOTIDE SEQUENCE</scope>
    <source>
        <strain evidence="8">Tu 4042</strain>
    </source>
</reference>
<dbReference type="PANTHER" id="PTHR46696">
    <property type="entry name" value="P450, PUTATIVE (EUROFUNG)-RELATED"/>
    <property type="match status" value="1"/>
</dbReference>
<dbReference type="GO" id="GO:0005506">
    <property type="term" value="F:iron ion binding"/>
    <property type="evidence" value="ECO:0007669"/>
    <property type="project" value="InterPro"/>
</dbReference>
<dbReference type="InterPro" id="IPR017972">
    <property type="entry name" value="Cyt_P450_CS"/>
</dbReference>
<dbReference type="EMBL" id="AM492533">
    <property type="protein sequence ID" value="CAM34359.1"/>
    <property type="molecule type" value="Genomic_DNA"/>
</dbReference>